<dbReference type="RefSeq" id="WP_171000270.1">
    <property type="nucleotide sequence ID" value="NZ_BJDH01000002.1"/>
</dbReference>
<reference evidence="7" key="1">
    <citation type="journal article" date="2019" name="Int. J. Syst. Evol. Microbiol.">
        <title>The Global Catalogue of Microorganisms (GCM) 10K type strain sequencing project: providing services to taxonomists for standard genome sequencing and annotation.</title>
        <authorList>
            <consortium name="The Broad Institute Genomics Platform"/>
            <consortium name="The Broad Institute Genome Sequencing Center for Infectious Disease"/>
            <person name="Wu L."/>
            <person name="Ma J."/>
        </authorList>
    </citation>
    <scope>NUCLEOTIDE SEQUENCE [LARGE SCALE GENOMIC DNA]</scope>
    <source>
        <strain evidence="7">CCM 8934</strain>
    </source>
</reference>
<dbReference type="SMART" id="SM00354">
    <property type="entry name" value="HTH_LACI"/>
    <property type="match status" value="1"/>
</dbReference>
<keyword evidence="2" id="KW-0805">Transcription regulation</keyword>
<dbReference type="SUPFAM" id="SSF53822">
    <property type="entry name" value="Periplasmic binding protein-like I"/>
    <property type="match status" value="1"/>
</dbReference>
<evidence type="ECO:0000256" key="3">
    <source>
        <dbReference type="ARBA" id="ARBA00023125"/>
    </source>
</evidence>
<evidence type="ECO:0000256" key="2">
    <source>
        <dbReference type="ARBA" id="ARBA00023015"/>
    </source>
</evidence>
<dbReference type="SUPFAM" id="SSF47413">
    <property type="entry name" value="lambda repressor-like DNA-binding domains"/>
    <property type="match status" value="1"/>
</dbReference>
<evidence type="ECO:0000256" key="1">
    <source>
        <dbReference type="ARBA" id="ARBA00022491"/>
    </source>
</evidence>
<dbReference type="Gene3D" id="3.40.50.2300">
    <property type="match status" value="2"/>
</dbReference>
<proteinExistence type="predicted"/>
<dbReference type="CDD" id="cd01392">
    <property type="entry name" value="HTH_LacI"/>
    <property type="match status" value="1"/>
</dbReference>
<evidence type="ECO:0000313" key="6">
    <source>
        <dbReference type="EMBL" id="MFC6295021.1"/>
    </source>
</evidence>
<dbReference type="PROSITE" id="PS00356">
    <property type="entry name" value="HTH_LACI_1"/>
    <property type="match status" value="1"/>
</dbReference>
<dbReference type="InterPro" id="IPR000843">
    <property type="entry name" value="HTH_LacI"/>
</dbReference>
<keyword evidence="7" id="KW-1185">Reference proteome</keyword>
<dbReference type="Gene3D" id="1.10.260.40">
    <property type="entry name" value="lambda repressor-like DNA-binding domains"/>
    <property type="match status" value="1"/>
</dbReference>
<dbReference type="PANTHER" id="PTHR30146">
    <property type="entry name" value="LACI-RELATED TRANSCRIPTIONAL REPRESSOR"/>
    <property type="match status" value="1"/>
</dbReference>
<dbReference type="PROSITE" id="PS50932">
    <property type="entry name" value="HTH_LACI_2"/>
    <property type="match status" value="1"/>
</dbReference>
<evidence type="ECO:0000256" key="4">
    <source>
        <dbReference type="ARBA" id="ARBA00023163"/>
    </source>
</evidence>
<dbReference type="InterPro" id="IPR010982">
    <property type="entry name" value="Lambda_DNA-bd_dom_sf"/>
</dbReference>
<keyword evidence="1" id="KW-0678">Repressor</keyword>
<comment type="caution">
    <text evidence="6">The sequence shown here is derived from an EMBL/GenBank/DDBJ whole genome shotgun (WGS) entry which is preliminary data.</text>
</comment>
<gene>
    <name evidence="6" type="ORF">ACFQH1_07375</name>
</gene>
<dbReference type="CDD" id="cd06267">
    <property type="entry name" value="PBP1_LacI_sugar_binding-like"/>
    <property type="match status" value="1"/>
</dbReference>
<dbReference type="Proteomes" id="UP001596227">
    <property type="component" value="Unassembled WGS sequence"/>
</dbReference>
<dbReference type="InterPro" id="IPR046335">
    <property type="entry name" value="LacI/GalR-like_sensor"/>
</dbReference>
<organism evidence="6 7">
    <name type="scientific">Lactiplantibacillus daoliensis</name>
    <dbReference type="NCBI Taxonomy" id="2559916"/>
    <lineage>
        <taxon>Bacteria</taxon>
        <taxon>Bacillati</taxon>
        <taxon>Bacillota</taxon>
        <taxon>Bacilli</taxon>
        <taxon>Lactobacillales</taxon>
        <taxon>Lactobacillaceae</taxon>
        <taxon>Lactiplantibacillus</taxon>
    </lineage>
</organism>
<evidence type="ECO:0000313" key="7">
    <source>
        <dbReference type="Proteomes" id="UP001596227"/>
    </source>
</evidence>
<protein>
    <submittedName>
        <fullName evidence="6">LacI family DNA-binding transcriptional regulator</fullName>
    </submittedName>
</protein>
<dbReference type="GO" id="GO:0003677">
    <property type="term" value="F:DNA binding"/>
    <property type="evidence" value="ECO:0007669"/>
    <property type="project" value="UniProtKB-KW"/>
</dbReference>
<accession>A0ABW1UIH0</accession>
<dbReference type="PANTHER" id="PTHR30146:SF148">
    <property type="entry name" value="HTH-TYPE TRANSCRIPTIONAL REPRESSOR PURR-RELATED"/>
    <property type="match status" value="1"/>
</dbReference>
<evidence type="ECO:0000259" key="5">
    <source>
        <dbReference type="PROSITE" id="PS50932"/>
    </source>
</evidence>
<sequence length="337" mass="36378">MQRVTLTEVAKAAGVSVTTASRVLNLKNEGNQSIKIGAATQEKVQAVAQQLGYQQNLFASLTKHDKASQVIGIVIRDINDPLLAKLIQQIQVQLRLAGYETFISNSNQDFDEASQQIKFMLANYFDGIIIVDYIPTNSHLLAFLQAQSKPYVIVTGSFGDPATPVVRTDDAAGIDAMVQSLSPANFKHFGYVGSDQIGVGHRESMYKNALGYAGLPVISANFIKDAPAKKLQHDLQGLPLDQLFLFCATDRIALKVYTCLIALKIKVPTQVALMGFDGLYDSDNLAVRIGSVAQPLTELAQTSCQLLLAKINNPAMTLPAITALKPTISAGTTMPII</sequence>
<dbReference type="EMBL" id="JBHSSB010000015">
    <property type="protein sequence ID" value="MFC6295021.1"/>
    <property type="molecule type" value="Genomic_DNA"/>
</dbReference>
<dbReference type="InterPro" id="IPR028082">
    <property type="entry name" value="Peripla_BP_I"/>
</dbReference>
<feature type="domain" description="HTH lacI-type" evidence="5">
    <location>
        <begin position="4"/>
        <end position="64"/>
    </location>
</feature>
<dbReference type="Pfam" id="PF00356">
    <property type="entry name" value="LacI"/>
    <property type="match status" value="1"/>
</dbReference>
<keyword evidence="3 6" id="KW-0238">DNA-binding</keyword>
<dbReference type="PRINTS" id="PR00036">
    <property type="entry name" value="HTHLACI"/>
</dbReference>
<dbReference type="Pfam" id="PF13377">
    <property type="entry name" value="Peripla_BP_3"/>
    <property type="match status" value="1"/>
</dbReference>
<name>A0ABW1UIH0_9LACO</name>
<keyword evidence="4" id="KW-0804">Transcription</keyword>